<gene>
    <name evidence="2" type="ORF">GCM10023195_67720</name>
</gene>
<evidence type="ECO:0000313" key="2">
    <source>
        <dbReference type="EMBL" id="GAA4615366.1"/>
    </source>
</evidence>
<keyword evidence="3" id="KW-1185">Reference proteome</keyword>
<dbReference type="InterPro" id="IPR036457">
    <property type="entry name" value="PPM-type-like_dom_sf"/>
</dbReference>
<dbReference type="SUPFAM" id="SSF81606">
    <property type="entry name" value="PP2C-like"/>
    <property type="match status" value="1"/>
</dbReference>
<dbReference type="Proteomes" id="UP001500212">
    <property type="component" value="Unassembled WGS sequence"/>
</dbReference>
<organism evidence="2 3">
    <name type="scientific">Actinoallomurus liliacearum</name>
    <dbReference type="NCBI Taxonomy" id="1080073"/>
    <lineage>
        <taxon>Bacteria</taxon>
        <taxon>Bacillati</taxon>
        <taxon>Actinomycetota</taxon>
        <taxon>Actinomycetes</taxon>
        <taxon>Streptosporangiales</taxon>
        <taxon>Thermomonosporaceae</taxon>
        <taxon>Actinoallomurus</taxon>
    </lineage>
</organism>
<dbReference type="InterPro" id="IPR001932">
    <property type="entry name" value="PPM-type_phosphatase-like_dom"/>
</dbReference>
<sequence>MMRITWATDQGSPARPNEDFVATALGAAVVLDGMSIDMSVETGCVHGRPWYVGQLATRLLAGLLDHRVSPATALAQAIAETADAHGGRCDLSHPWTPATTVVALRARDRAADYLVLSDSTLLLDRDGRVTALTADGSGFAAADPRVAERARVGSVPIAGLRRAALLTDGATRLVDQFGLTDWPQTLTTLAERGPAALIEQVREAERTDPDGRRWPRNKPHDDATVAFCEFATP</sequence>
<evidence type="ECO:0000313" key="3">
    <source>
        <dbReference type="Proteomes" id="UP001500212"/>
    </source>
</evidence>
<dbReference type="RefSeq" id="WP_345363693.1">
    <property type="nucleotide sequence ID" value="NZ_BAABHJ010000027.1"/>
</dbReference>
<name>A0ABP8TSF1_9ACTN</name>
<feature type="domain" description="PPM-type phosphatase" evidence="1">
    <location>
        <begin position="26"/>
        <end position="179"/>
    </location>
</feature>
<protein>
    <submittedName>
        <fullName evidence="2">Protein phosphatase 2C domain-containing protein</fullName>
    </submittedName>
</protein>
<comment type="caution">
    <text evidence="2">The sequence shown here is derived from an EMBL/GenBank/DDBJ whole genome shotgun (WGS) entry which is preliminary data.</text>
</comment>
<proteinExistence type="predicted"/>
<dbReference type="Gene3D" id="3.60.40.10">
    <property type="entry name" value="PPM-type phosphatase domain"/>
    <property type="match status" value="1"/>
</dbReference>
<dbReference type="Pfam" id="PF13672">
    <property type="entry name" value="PP2C_2"/>
    <property type="match status" value="1"/>
</dbReference>
<reference evidence="3" key="1">
    <citation type="journal article" date="2019" name="Int. J. Syst. Evol. Microbiol.">
        <title>The Global Catalogue of Microorganisms (GCM) 10K type strain sequencing project: providing services to taxonomists for standard genome sequencing and annotation.</title>
        <authorList>
            <consortium name="The Broad Institute Genomics Platform"/>
            <consortium name="The Broad Institute Genome Sequencing Center for Infectious Disease"/>
            <person name="Wu L."/>
            <person name="Ma J."/>
        </authorList>
    </citation>
    <scope>NUCLEOTIDE SEQUENCE [LARGE SCALE GENOMIC DNA]</scope>
    <source>
        <strain evidence="3">JCM 17938</strain>
    </source>
</reference>
<accession>A0ABP8TSF1</accession>
<evidence type="ECO:0000259" key="1">
    <source>
        <dbReference type="Pfam" id="PF13672"/>
    </source>
</evidence>
<dbReference type="EMBL" id="BAABHJ010000027">
    <property type="protein sequence ID" value="GAA4615366.1"/>
    <property type="molecule type" value="Genomic_DNA"/>
</dbReference>